<dbReference type="PANTHER" id="PTHR30595">
    <property type="entry name" value="GLPR-RELATED TRANSCRIPTIONAL REPRESSOR"/>
    <property type="match status" value="1"/>
</dbReference>
<gene>
    <name evidence="2" type="ORF">DXC61_12035</name>
</gene>
<evidence type="ECO:0000313" key="3">
    <source>
        <dbReference type="Proteomes" id="UP000261187"/>
    </source>
</evidence>
<dbReference type="InterPro" id="IPR038461">
    <property type="entry name" value="Schlafen_AlbA_2_dom_sf"/>
</dbReference>
<dbReference type="EMBL" id="QSSA01000029">
    <property type="protein sequence ID" value="RGL57295.1"/>
    <property type="molecule type" value="Genomic_DNA"/>
</dbReference>
<sequence length="564" mass="64939">MTEQELQQYIRQRYPEENARCEWKEMKNLKNSFNGKEGNDVLSYVSAIANMEGGELVIGVKDQTLDIVGTDLSALTFNGFAATPLTATFKLVEQCVNLSSEGLRVEEFITEDTQKTVWIIHIPKHQPRRPVYAHRKAWQRIADSLVEMTQERMQRILSEPSAVFGDWTANIIEDATIDDLDPDAIRMAREKYTERHEIRAKEIESWDDATFLNKAKITRAGKITNAAIILLGREESEHFLSPAVCGIRWKLIAKEDKNKDFHNFHVPMIKSVEEITTGYIRNNNYVYTVSGNIFPENMMRYDVFTLREPICNAIGHQDYGMGARIELLEYEDEKLVIQNYGQFIPNSVEDVVEKDCPDSRYRNPFLMEAMCNIGMAETEGGGIRKLFVQQKKRFFPMPIYDLSGQKVRCEIQGKVLDENFAKILVNNPDLSLPEIIMLDKVQKREYSSLTDDAVALLRQKKFVEGKRSSLYLSFKIVESSKHIGLKASYIKNKSFNDAYYKKLIEDYLLKFGSASRTDLDELLLDKLPDVLDETQKYNKVTNLLASLRRAGKIHVIGRKWFLCN</sequence>
<reference evidence="2 3" key="1">
    <citation type="submission" date="2018-08" db="EMBL/GenBank/DDBJ databases">
        <title>A genome reference for cultivated species of the human gut microbiota.</title>
        <authorList>
            <person name="Zou Y."/>
            <person name="Xue W."/>
            <person name="Luo G."/>
        </authorList>
    </citation>
    <scope>NUCLEOTIDE SEQUENCE [LARGE SCALE GENOMIC DNA]</scope>
    <source>
        <strain evidence="2 3">TF06-40</strain>
    </source>
</reference>
<evidence type="ECO:0000259" key="1">
    <source>
        <dbReference type="Pfam" id="PF04326"/>
    </source>
</evidence>
<dbReference type="PANTHER" id="PTHR30595:SF6">
    <property type="entry name" value="SCHLAFEN ALBA-2 DOMAIN-CONTAINING PROTEIN"/>
    <property type="match status" value="1"/>
</dbReference>
<dbReference type="Pfam" id="PF13749">
    <property type="entry name" value="HATPase_c_4"/>
    <property type="match status" value="1"/>
</dbReference>
<comment type="caution">
    <text evidence="2">The sequence shown here is derived from an EMBL/GenBank/DDBJ whole genome shotgun (WGS) entry which is preliminary data.</text>
</comment>
<name>A0AA92SX09_9BACT</name>
<dbReference type="Gene3D" id="3.30.565.60">
    <property type="match status" value="1"/>
</dbReference>
<protein>
    <submittedName>
        <fullName evidence="2">AAA family ATPase</fullName>
    </submittedName>
</protein>
<dbReference type="Gene3D" id="3.30.950.30">
    <property type="entry name" value="Schlafen, AAA domain"/>
    <property type="match status" value="1"/>
</dbReference>
<organism evidence="2 3">
    <name type="scientific">Segatella copri</name>
    <dbReference type="NCBI Taxonomy" id="165179"/>
    <lineage>
        <taxon>Bacteria</taxon>
        <taxon>Pseudomonadati</taxon>
        <taxon>Bacteroidota</taxon>
        <taxon>Bacteroidia</taxon>
        <taxon>Bacteroidales</taxon>
        <taxon>Prevotellaceae</taxon>
        <taxon>Segatella</taxon>
    </lineage>
</organism>
<feature type="domain" description="Schlafen AlbA-2" evidence="1">
    <location>
        <begin position="18"/>
        <end position="148"/>
    </location>
</feature>
<dbReference type="AlphaFoldDB" id="A0AA92SX09"/>
<dbReference type="InterPro" id="IPR038475">
    <property type="entry name" value="RecG_C_sf"/>
</dbReference>
<dbReference type="Proteomes" id="UP000261187">
    <property type="component" value="Unassembled WGS sequence"/>
</dbReference>
<dbReference type="InterPro" id="IPR007421">
    <property type="entry name" value="Schlafen_AlbA_2_dom"/>
</dbReference>
<dbReference type="Pfam" id="PF04326">
    <property type="entry name" value="SLFN_AlbA_2"/>
    <property type="match status" value="1"/>
</dbReference>
<dbReference type="RefSeq" id="WP_117695277.1">
    <property type="nucleotide sequence ID" value="NZ_QSSA01000029.1"/>
</dbReference>
<evidence type="ECO:0000313" key="2">
    <source>
        <dbReference type="EMBL" id="RGL57295.1"/>
    </source>
</evidence>
<accession>A0AA92SX09</accession>
<proteinExistence type="predicted"/>